<dbReference type="GeneID" id="64704815"/>
<sequence length="292" mass="31595">MGKDRRILPPPHELIRNISLPTPSQPVAGPSSDSVRTFDYPPHASPESQASTKMSISQSSTIPALEIIGLPNMTSRDKRRERNGLSIIHEDASIDAIAIAAKDTTKETDSEATKHSWRDPSKQRLADELRWSNSAEPEEWHRYGADKSRLPSDAPSRRASIFGLLSPDHANHPLPVSVLVSQRAPLVPTFPNTPVSAPVSLVGSMYDIGQLPTGAPPPGGPVIPYMNEREAPSQRSSLYAAAQAEGRRSQTPQSYVASPVPTGVSYPAPPISSQTAPYRVEAVPRRMNAGRV</sequence>
<accession>A0A9P7EU35</accession>
<feature type="region of interest" description="Disordered" evidence="1">
    <location>
        <begin position="1"/>
        <end position="80"/>
    </location>
</feature>
<evidence type="ECO:0000313" key="2">
    <source>
        <dbReference type="EMBL" id="KAG2088393.1"/>
    </source>
</evidence>
<gene>
    <name evidence="2" type="ORF">F5147DRAFT_781029</name>
</gene>
<keyword evidence="3" id="KW-1185">Reference proteome</keyword>
<evidence type="ECO:0000256" key="1">
    <source>
        <dbReference type="SAM" id="MobiDB-lite"/>
    </source>
</evidence>
<dbReference type="EMBL" id="JABBWM010000122">
    <property type="protein sequence ID" value="KAG2088393.1"/>
    <property type="molecule type" value="Genomic_DNA"/>
</dbReference>
<dbReference type="Proteomes" id="UP000823399">
    <property type="component" value="Unassembled WGS sequence"/>
</dbReference>
<feature type="compositionally biased region" description="Polar residues" evidence="1">
    <location>
        <begin position="46"/>
        <end position="62"/>
    </location>
</feature>
<organism evidence="2 3">
    <name type="scientific">Suillus discolor</name>
    <dbReference type="NCBI Taxonomy" id="1912936"/>
    <lineage>
        <taxon>Eukaryota</taxon>
        <taxon>Fungi</taxon>
        <taxon>Dikarya</taxon>
        <taxon>Basidiomycota</taxon>
        <taxon>Agaricomycotina</taxon>
        <taxon>Agaricomycetes</taxon>
        <taxon>Agaricomycetidae</taxon>
        <taxon>Boletales</taxon>
        <taxon>Suillineae</taxon>
        <taxon>Suillaceae</taxon>
        <taxon>Suillus</taxon>
    </lineage>
</organism>
<name>A0A9P7EU35_9AGAM</name>
<protein>
    <submittedName>
        <fullName evidence="2">Uncharacterized protein</fullName>
    </submittedName>
</protein>
<dbReference type="AlphaFoldDB" id="A0A9P7EU35"/>
<reference evidence="2" key="1">
    <citation type="journal article" date="2020" name="New Phytol.">
        <title>Comparative genomics reveals dynamic genome evolution in host specialist ectomycorrhizal fungi.</title>
        <authorList>
            <person name="Lofgren L.A."/>
            <person name="Nguyen N.H."/>
            <person name="Vilgalys R."/>
            <person name="Ruytinx J."/>
            <person name="Liao H.L."/>
            <person name="Branco S."/>
            <person name="Kuo A."/>
            <person name="LaButti K."/>
            <person name="Lipzen A."/>
            <person name="Andreopoulos W."/>
            <person name="Pangilinan J."/>
            <person name="Riley R."/>
            <person name="Hundley H."/>
            <person name="Na H."/>
            <person name="Barry K."/>
            <person name="Grigoriev I.V."/>
            <person name="Stajich J.E."/>
            <person name="Kennedy P.G."/>
        </authorList>
    </citation>
    <scope>NUCLEOTIDE SEQUENCE</scope>
    <source>
        <strain evidence="2">FC423</strain>
    </source>
</reference>
<proteinExistence type="predicted"/>
<comment type="caution">
    <text evidence="2">The sequence shown here is derived from an EMBL/GenBank/DDBJ whole genome shotgun (WGS) entry which is preliminary data.</text>
</comment>
<feature type="region of interest" description="Disordered" evidence="1">
    <location>
        <begin position="230"/>
        <end position="292"/>
    </location>
</feature>
<dbReference type="RefSeq" id="XP_041285529.1">
    <property type="nucleotide sequence ID" value="XM_041442556.1"/>
</dbReference>
<evidence type="ECO:0000313" key="3">
    <source>
        <dbReference type="Proteomes" id="UP000823399"/>
    </source>
</evidence>